<dbReference type="PANTHER" id="PTHR14167">
    <property type="entry name" value="SH3 DOMAIN-CONTAINING"/>
    <property type="match status" value="1"/>
</dbReference>
<reference evidence="9" key="1">
    <citation type="submission" date="2012-12" db="EMBL/GenBank/DDBJ databases">
        <authorList>
            <person name="Hellsten U."/>
            <person name="Grimwood J."/>
            <person name="Chapman J.A."/>
            <person name="Shapiro H."/>
            <person name="Aerts A."/>
            <person name="Otillar R.P."/>
            <person name="Terry A.Y."/>
            <person name="Boore J.L."/>
            <person name="Simakov O."/>
            <person name="Marletaz F."/>
            <person name="Cho S.-J."/>
            <person name="Edsinger-Gonzales E."/>
            <person name="Havlak P."/>
            <person name="Kuo D.-H."/>
            <person name="Larsson T."/>
            <person name="Lv J."/>
            <person name="Arendt D."/>
            <person name="Savage R."/>
            <person name="Osoegawa K."/>
            <person name="de Jong P."/>
            <person name="Lindberg D.R."/>
            <person name="Seaver E.C."/>
            <person name="Weisblat D.A."/>
            <person name="Putnam N.H."/>
            <person name="Grigoriev I.V."/>
            <person name="Rokhsar D.S."/>
        </authorList>
    </citation>
    <scope>NUCLEOTIDE SEQUENCE</scope>
    <source>
        <strain evidence="9">I ESC-2004</strain>
    </source>
</reference>
<dbReference type="PRINTS" id="PR00452">
    <property type="entry name" value="SH3DOMAIN"/>
</dbReference>
<dbReference type="PROSITE" id="PS50002">
    <property type="entry name" value="SH3"/>
    <property type="match status" value="1"/>
</dbReference>
<dbReference type="EMBL" id="KB304438">
    <property type="protein sequence ID" value="ELU02041.1"/>
    <property type="molecule type" value="Genomic_DNA"/>
</dbReference>
<dbReference type="HOGENOM" id="CLU_186395_2_1_1"/>
<dbReference type="Proteomes" id="UP000014760">
    <property type="component" value="Unassembled WGS sequence"/>
</dbReference>
<name>R7U7D6_CAPTE</name>
<evidence type="ECO:0000256" key="5">
    <source>
        <dbReference type="PROSITE-ProRule" id="PRU00192"/>
    </source>
</evidence>
<dbReference type="STRING" id="283909.R7U7D6"/>
<dbReference type="AlphaFoldDB" id="R7U7D6"/>
<dbReference type="SMART" id="SM00326">
    <property type="entry name" value="SH3"/>
    <property type="match status" value="1"/>
</dbReference>
<dbReference type="InterPro" id="IPR001452">
    <property type="entry name" value="SH3_domain"/>
</dbReference>
<proteinExistence type="predicted"/>
<evidence type="ECO:0000259" key="6">
    <source>
        <dbReference type="PROSITE" id="PS50002"/>
    </source>
</evidence>
<keyword evidence="9" id="KW-1185">Reference proteome</keyword>
<keyword evidence="3" id="KW-0175">Coiled coil</keyword>
<feature type="domain" description="SH3" evidence="6">
    <location>
        <begin position="1"/>
        <end position="62"/>
    </location>
</feature>
<reference evidence="8" key="3">
    <citation type="submission" date="2015-06" db="UniProtKB">
        <authorList>
            <consortium name="EnsemblMetazoa"/>
        </authorList>
    </citation>
    <scope>IDENTIFICATION</scope>
</reference>
<keyword evidence="2 5" id="KW-0728">SH3 domain</keyword>
<dbReference type="InterPro" id="IPR036028">
    <property type="entry name" value="SH3-like_dom_sf"/>
</dbReference>
<dbReference type="Pfam" id="PF00018">
    <property type="entry name" value="SH3_1"/>
    <property type="match status" value="1"/>
</dbReference>
<dbReference type="OrthoDB" id="5983572at2759"/>
<dbReference type="SUPFAM" id="SSF50044">
    <property type="entry name" value="SH3-domain"/>
    <property type="match status" value="1"/>
</dbReference>
<evidence type="ECO:0000256" key="2">
    <source>
        <dbReference type="ARBA" id="ARBA00022443"/>
    </source>
</evidence>
<reference evidence="7 9" key="2">
    <citation type="journal article" date="2013" name="Nature">
        <title>Insights into bilaterian evolution from three spiralian genomes.</title>
        <authorList>
            <person name="Simakov O."/>
            <person name="Marletaz F."/>
            <person name="Cho S.J."/>
            <person name="Edsinger-Gonzales E."/>
            <person name="Havlak P."/>
            <person name="Hellsten U."/>
            <person name="Kuo D.H."/>
            <person name="Larsson T."/>
            <person name="Lv J."/>
            <person name="Arendt D."/>
            <person name="Savage R."/>
            <person name="Osoegawa K."/>
            <person name="de Jong P."/>
            <person name="Grimwood J."/>
            <person name="Chapman J.A."/>
            <person name="Shapiro H."/>
            <person name="Aerts A."/>
            <person name="Otillar R.P."/>
            <person name="Terry A.Y."/>
            <person name="Boore J.L."/>
            <person name="Grigoriev I.V."/>
            <person name="Lindberg D.R."/>
            <person name="Seaver E.C."/>
            <person name="Weisblat D.A."/>
            <person name="Putnam N.H."/>
            <person name="Rokhsar D.S."/>
        </authorList>
    </citation>
    <scope>NUCLEOTIDE SEQUENCE</scope>
    <source>
        <strain evidence="7 9">I ESC-2004</strain>
    </source>
</reference>
<keyword evidence="4" id="KW-0472">Membrane</keyword>
<evidence type="ECO:0000256" key="4">
    <source>
        <dbReference type="ARBA" id="ARBA00023136"/>
    </source>
</evidence>
<comment type="subcellular location">
    <subcellularLocation>
        <location evidence="1">Membrane</location>
        <topology evidence="1">Peripheral membrane protein</topology>
    </subcellularLocation>
</comment>
<protein>
    <recommendedName>
        <fullName evidence="6">SH3 domain-containing protein</fullName>
    </recommendedName>
</protein>
<dbReference type="PANTHER" id="PTHR14167:SF81">
    <property type="entry name" value="ENDOPHILIN-A"/>
    <property type="match status" value="1"/>
</dbReference>
<dbReference type="CDD" id="cd11845">
    <property type="entry name" value="SH3_Src_like"/>
    <property type="match status" value="1"/>
</dbReference>
<sequence length="67" mass="7525">AGTEIVKGLHNYESGDDEELSFNKGDFMEIISECDDGWFQARHLATDQTGYIPSNYVAEEGSLQHEE</sequence>
<evidence type="ECO:0000313" key="8">
    <source>
        <dbReference type="EnsemblMetazoa" id="CapteP139656"/>
    </source>
</evidence>
<evidence type="ECO:0000256" key="3">
    <source>
        <dbReference type="ARBA" id="ARBA00023054"/>
    </source>
</evidence>
<accession>R7U7D6</accession>
<organism evidence="7">
    <name type="scientific">Capitella teleta</name>
    <name type="common">Polychaete worm</name>
    <dbReference type="NCBI Taxonomy" id="283909"/>
    <lineage>
        <taxon>Eukaryota</taxon>
        <taxon>Metazoa</taxon>
        <taxon>Spiralia</taxon>
        <taxon>Lophotrochozoa</taxon>
        <taxon>Annelida</taxon>
        <taxon>Polychaeta</taxon>
        <taxon>Sedentaria</taxon>
        <taxon>Scolecida</taxon>
        <taxon>Capitellidae</taxon>
        <taxon>Capitella</taxon>
    </lineage>
</organism>
<evidence type="ECO:0000313" key="7">
    <source>
        <dbReference type="EMBL" id="ELU02041.1"/>
    </source>
</evidence>
<dbReference type="EnsemblMetazoa" id="CapteT139656">
    <property type="protein sequence ID" value="CapteP139656"/>
    <property type="gene ID" value="CapteG139656"/>
</dbReference>
<evidence type="ECO:0000256" key="1">
    <source>
        <dbReference type="ARBA" id="ARBA00004170"/>
    </source>
</evidence>
<evidence type="ECO:0000313" key="9">
    <source>
        <dbReference type="Proteomes" id="UP000014760"/>
    </source>
</evidence>
<dbReference type="Gene3D" id="2.30.30.40">
    <property type="entry name" value="SH3 Domains"/>
    <property type="match status" value="1"/>
</dbReference>
<gene>
    <name evidence="7" type="ORF">CAPTEDRAFT_139656</name>
</gene>
<feature type="non-terminal residue" evidence="7">
    <location>
        <position position="1"/>
    </location>
</feature>
<dbReference type="EMBL" id="AMQN01025263">
    <property type="status" value="NOT_ANNOTATED_CDS"/>
    <property type="molecule type" value="Genomic_DNA"/>
</dbReference>
<dbReference type="InterPro" id="IPR050384">
    <property type="entry name" value="Endophilin_SH3RF"/>
</dbReference>